<organism evidence="2 3">
    <name type="scientific">Niallia circulans</name>
    <name type="common">Bacillus circulans</name>
    <dbReference type="NCBI Taxonomy" id="1397"/>
    <lineage>
        <taxon>Bacteria</taxon>
        <taxon>Bacillati</taxon>
        <taxon>Bacillota</taxon>
        <taxon>Bacilli</taxon>
        <taxon>Bacillales</taxon>
        <taxon>Bacillaceae</taxon>
        <taxon>Niallia</taxon>
    </lineage>
</organism>
<comment type="caution">
    <text evidence="2">The sequence shown here is derived from an EMBL/GenBank/DDBJ whole genome shotgun (WGS) entry which is preliminary data.</text>
</comment>
<dbReference type="Proteomes" id="UP000036045">
    <property type="component" value="Unassembled WGS sequence"/>
</dbReference>
<dbReference type="Pfam" id="PF08858">
    <property type="entry name" value="IDEAL"/>
    <property type="match status" value="1"/>
</dbReference>
<sequence>MVAFKKGEWVLVNGRFKWVGYITSVSHTTEECEVRVIKRVNGKDFTAEQVLIDVDFEDMKLMDNRLEEDHLYQLIDLALDTNDKEWFNEIQSMLPKSEGVSL</sequence>
<dbReference type="PATRIC" id="fig|1397.4.peg.1212"/>
<dbReference type="RefSeq" id="WP_047943132.1">
    <property type="nucleotide sequence ID" value="NZ_LDPH01000014.1"/>
</dbReference>
<dbReference type="EMBL" id="LDPH01000014">
    <property type="protein sequence ID" value="KLV25707.1"/>
    <property type="molecule type" value="Genomic_DNA"/>
</dbReference>
<dbReference type="OrthoDB" id="2427704at2"/>
<accession>A0A0J1III3</accession>
<dbReference type="InterPro" id="IPR014957">
    <property type="entry name" value="IDEAL_dom"/>
</dbReference>
<feature type="domain" description="IDEAL" evidence="1">
    <location>
        <begin position="67"/>
        <end position="89"/>
    </location>
</feature>
<evidence type="ECO:0000313" key="2">
    <source>
        <dbReference type="EMBL" id="KLV25707.1"/>
    </source>
</evidence>
<name>A0A0J1III3_NIACI</name>
<evidence type="ECO:0000259" key="1">
    <source>
        <dbReference type="Pfam" id="PF08858"/>
    </source>
</evidence>
<dbReference type="AlphaFoldDB" id="A0A0J1III3"/>
<gene>
    <name evidence="2" type="ORF">ABW02_15165</name>
</gene>
<evidence type="ECO:0000313" key="3">
    <source>
        <dbReference type="Proteomes" id="UP000036045"/>
    </source>
</evidence>
<proteinExistence type="predicted"/>
<reference evidence="2 3" key="1">
    <citation type="submission" date="2015-05" db="EMBL/GenBank/DDBJ databases">
        <title>Whole genome sequence and identification of bacterial endophytes from Costus igneus.</title>
        <authorList>
            <person name="Lee Y.P."/>
            <person name="Gan H.M."/>
            <person name="Eng W."/>
            <person name="Wheatley M.S."/>
            <person name="Caraballo A."/>
            <person name="Polter S."/>
            <person name="Savka M.A."/>
            <person name="Hudson A.O."/>
        </authorList>
    </citation>
    <scope>NUCLEOTIDE SEQUENCE [LARGE SCALE GENOMIC DNA]</scope>
    <source>
        <strain evidence="2 3">RIT379</strain>
    </source>
</reference>
<protein>
    <recommendedName>
        <fullName evidence="1">IDEAL domain-containing protein</fullName>
    </recommendedName>
</protein>
<keyword evidence="3" id="KW-1185">Reference proteome</keyword>